<organism evidence="6 7">
    <name type="scientific">Thalassiosira oceanica</name>
    <name type="common">Marine diatom</name>
    <dbReference type="NCBI Taxonomy" id="159749"/>
    <lineage>
        <taxon>Eukaryota</taxon>
        <taxon>Sar</taxon>
        <taxon>Stramenopiles</taxon>
        <taxon>Ochrophyta</taxon>
        <taxon>Bacillariophyta</taxon>
        <taxon>Coscinodiscophyceae</taxon>
        <taxon>Thalassiosirophycidae</taxon>
        <taxon>Thalassiosirales</taxon>
        <taxon>Thalassiosiraceae</taxon>
        <taxon>Thalassiosira</taxon>
    </lineage>
</organism>
<protein>
    <recommendedName>
        <fullName evidence="5">Glycosyl transferase CAP10 domain-containing protein</fullName>
    </recommendedName>
</protein>
<evidence type="ECO:0000256" key="4">
    <source>
        <dbReference type="SAM" id="Phobius"/>
    </source>
</evidence>
<accession>K0T823</accession>
<dbReference type="AlphaFoldDB" id="K0T823"/>
<dbReference type="PANTHER" id="PTHR12203:SF35">
    <property type="entry name" value="PROTEIN O-GLUCOSYLTRANSFERASE 1"/>
    <property type="match status" value="1"/>
</dbReference>
<gene>
    <name evidence="6" type="ORF">THAOC_05152</name>
</gene>
<dbReference type="Pfam" id="PF05686">
    <property type="entry name" value="Glyco_transf_90"/>
    <property type="match status" value="1"/>
</dbReference>
<feature type="domain" description="Glycosyl transferase CAP10" evidence="5">
    <location>
        <begin position="190"/>
        <end position="438"/>
    </location>
</feature>
<evidence type="ECO:0000313" key="6">
    <source>
        <dbReference type="EMBL" id="EJK73234.1"/>
    </source>
</evidence>
<evidence type="ECO:0000256" key="3">
    <source>
        <dbReference type="SAM" id="MobiDB-lite"/>
    </source>
</evidence>
<dbReference type="GO" id="GO:0016740">
    <property type="term" value="F:transferase activity"/>
    <property type="evidence" value="ECO:0007669"/>
    <property type="project" value="UniProtKB-KW"/>
</dbReference>
<dbReference type="eggNOG" id="KOG2458">
    <property type="taxonomic scope" value="Eukaryota"/>
</dbReference>
<dbReference type="InterPro" id="IPR051091">
    <property type="entry name" value="O-Glucosyltr/Glycosyltrsf_90"/>
</dbReference>
<evidence type="ECO:0000256" key="2">
    <source>
        <dbReference type="ARBA" id="ARBA00022679"/>
    </source>
</evidence>
<keyword evidence="7" id="KW-1185">Reference proteome</keyword>
<feature type="region of interest" description="Disordered" evidence="3">
    <location>
        <begin position="34"/>
        <end position="55"/>
    </location>
</feature>
<dbReference type="PANTHER" id="PTHR12203">
    <property type="entry name" value="KDEL LYS-ASP-GLU-LEU CONTAINING - RELATED"/>
    <property type="match status" value="1"/>
</dbReference>
<proteinExistence type="inferred from homology"/>
<comment type="caution">
    <text evidence="6">The sequence shown here is derived from an EMBL/GenBank/DDBJ whole genome shotgun (WGS) entry which is preliminary data.</text>
</comment>
<evidence type="ECO:0000259" key="5">
    <source>
        <dbReference type="SMART" id="SM00672"/>
    </source>
</evidence>
<evidence type="ECO:0000313" key="7">
    <source>
        <dbReference type="Proteomes" id="UP000266841"/>
    </source>
</evidence>
<reference evidence="6 7" key="1">
    <citation type="journal article" date="2012" name="Genome Biol.">
        <title>Genome and low-iron response of an oceanic diatom adapted to chronic iron limitation.</title>
        <authorList>
            <person name="Lommer M."/>
            <person name="Specht M."/>
            <person name="Roy A.S."/>
            <person name="Kraemer L."/>
            <person name="Andreson R."/>
            <person name="Gutowska M.A."/>
            <person name="Wolf J."/>
            <person name="Bergner S.V."/>
            <person name="Schilhabel M.B."/>
            <person name="Klostermeier U.C."/>
            <person name="Beiko R.G."/>
            <person name="Rosenstiel P."/>
            <person name="Hippler M."/>
            <person name="Laroche J."/>
        </authorList>
    </citation>
    <scope>NUCLEOTIDE SEQUENCE [LARGE SCALE GENOMIC DNA]</scope>
    <source>
        <strain evidence="6 7">CCMP1005</strain>
    </source>
</reference>
<feature type="transmembrane region" description="Helical" evidence="4">
    <location>
        <begin position="63"/>
        <end position="84"/>
    </location>
</feature>
<keyword evidence="4" id="KW-0472">Membrane</keyword>
<dbReference type="InterPro" id="IPR006598">
    <property type="entry name" value="CAP10"/>
</dbReference>
<dbReference type="OrthoDB" id="206240at2759"/>
<dbReference type="EMBL" id="AGNL01004668">
    <property type="protein sequence ID" value="EJK73234.1"/>
    <property type="molecule type" value="Genomic_DNA"/>
</dbReference>
<keyword evidence="4" id="KW-1133">Transmembrane helix</keyword>
<comment type="similarity">
    <text evidence="1">Belongs to the glycosyltransferase 90 family.</text>
</comment>
<keyword evidence="2" id="KW-0808">Transferase</keyword>
<name>K0T823_THAOC</name>
<sequence length="485" mass="56137">MRNRGGVGERANPRRHWDQGRVVYHLDPVPKLHGSVRHGAPTKRNTPAVRGGSDGGPARRRALLFKLLAFGLGFCVISTASLTIRLHVISTANLVLHLPVEPFEFPSRAMRVEYYMGDWNNKTLGRSDLPCEEIKHRNIQPESRAFDVLWELGFLDRFVKSHDDWRTREYLVHLHRVLAANETSVALDSDRSVIFHLGDHHSQSTTLPVVAKSRFSRFAVSKQSGEKFFSTIIWPLGMERHYDPVDDYLNLQREGKVLKWENKRDALIWRGSVTGIRSDKTLVKNHPDGGSRISVVTRYFAKRPLADVAFRDDDISNRTLRQYNVGKWQYNLGQLVRNTDTTMEDQLKYKYILMLEGNDVASGLKWQLLSNSVVFMARPTCVSFAMEDVLVPFVHYVPLKEDYSDLEEMIIWARKNDAKCKWISEQATRYMERLWVSDEAKEENRLIMCDLGEAYHKQFGAAIRSCRMQMQEEFEQEEFDLKSIM</sequence>
<keyword evidence="4" id="KW-0812">Transmembrane</keyword>
<dbReference type="SMART" id="SM00672">
    <property type="entry name" value="CAP10"/>
    <property type="match status" value="1"/>
</dbReference>
<evidence type="ECO:0000256" key="1">
    <source>
        <dbReference type="ARBA" id="ARBA00010118"/>
    </source>
</evidence>
<dbReference type="Proteomes" id="UP000266841">
    <property type="component" value="Unassembled WGS sequence"/>
</dbReference>